<evidence type="ECO:0000313" key="6">
    <source>
        <dbReference type="Proteomes" id="UP000234166"/>
    </source>
</evidence>
<dbReference type="AlphaFoldDB" id="A0AB38DWU2"/>
<evidence type="ECO:0000259" key="3">
    <source>
        <dbReference type="Pfam" id="PF13511"/>
    </source>
</evidence>
<evidence type="ECO:0000256" key="1">
    <source>
        <dbReference type="SAM" id="MobiDB-lite"/>
    </source>
</evidence>
<reference evidence="6 7" key="1">
    <citation type="submission" date="2017-10" db="EMBL/GenBank/DDBJ databases">
        <authorList>
            <person name="Regsiter A."/>
            <person name="William W."/>
        </authorList>
    </citation>
    <scope>NUCLEOTIDE SEQUENCE [LARGE SCALE GENOMIC DNA]</scope>
    <source>
        <strain evidence="5 7">CFBP6984</strain>
        <strain evidence="4 6">CFBP7430</strain>
    </source>
</reference>
<feature type="signal peptide" evidence="2">
    <location>
        <begin position="1"/>
        <end position="18"/>
    </location>
</feature>
<dbReference type="Proteomes" id="UP000234181">
    <property type="component" value="Unassembled WGS sequence"/>
</dbReference>
<dbReference type="EMBL" id="OCYS01000064">
    <property type="protein sequence ID" value="SON84002.1"/>
    <property type="molecule type" value="Genomic_DNA"/>
</dbReference>
<feature type="chain" id="PRO_5044324893" description="DUF4124 domain-containing protein" evidence="2">
    <location>
        <begin position="19"/>
        <end position="135"/>
    </location>
</feature>
<feature type="domain" description="DUF4124" evidence="3">
    <location>
        <begin position="11"/>
        <end position="62"/>
    </location>
</feature>
<feature type="region of interest" description="Disordered" evidence="1">
    <location>
        <begin position="44"/>
        <end position="76"/>
    </location>
</feature>
<keyword evidence="7" id="KW-1185">Reference proteome</keyword>
<gene>
    <name evidence="5" type="ORF">XAP6984_720002</name>
    <name evidence="4" type="ORF">XAP7430_1560002</name>
</gene>
<evidence type="ECO:0000256" key="2">
    <source>
        <dbReference type="SAM" id="SignalP"/>
    </source>
</evidence>
<sequence length="135" mass="14255">MKRSFAILMYMLALPAAAQSAYKCSDAKLGTVYQSTPCADGAEQKRWTKQAAPASTATATAAQAGTQAASGKSQESNLGLRLISYERQPSPEACTRATMCATAHAPILRCVAIRISCRLSSERSCRPAARQGVPS</sequence>
<organism evidence="4 6">
    <name type="scientific">Xanthomonas campestris pv. phaseoli</name>
    <dbReference type="NCBI Taxonomy" id="317013"/>
    <lineage>
        <taxon>Bacteria</taxon>
        <taxon>Pseudomonadati</taxon>
        <taxon>Pseudomonadota</taxon>
        <taxon>Gammaproteobacteria</taxon>
        <taxon>Lysobacterales</taxon>
        <taxon>Lysobacteraceae</taxon>
        <taxon>Xanthomonas</taxon>
    </lineage>
</organism>
<dbReference type="RefSeq" id="WP_308450149.1">
    <property type="nucleotide sequence ID" value="NZ_CP012048.1"/>
</dbReference>
<dbReference type="InterPro" id="IPR025392">
    <property type="entry name" value="DUF4124"/>
</dbReference>
<keyword evidence="2" id="KW-0732">Signal</keyword>
<comment type="caution">
    <text evidence="4">The sequence shown here is derived from an EMBL/GenBank/DDBJ whole genome shotgun (WGS) entry which is preliminary data.</text>
</comment>
<name>A0AB38DWU2_XANCH</name>
<proteinExistence type="predicted"/>
<protein>
    <recommendedName>
        <fullName evidence="3">DUF4124 domain-containing protein</fullName>
    </recommendedName>
</protein>
<dbReference type="Proteomes" id="UP000234166">
    <property type="component" value="Unassembled WGS sequence"/>
</dbReference>
<feature type="compositionally biased region" description="Low complexity" evidence="1">
    <location>
        <begin position="49"/>
        <end position="74"/>
    </location>
</feature>
<dbReference type="EMBL" id="OCYT01000131">
    <property type="protein sequence ID" value="SON86094.1"/>
    <property type="molecule type" value="Genomic_DNA"/>
</dbReference>
<evidence type="ECO:0000313" key="7">
    <source>
        <dbReference type="Proteomes" id="UP000234181"/>
    </source>
</evidence>
<evidence type="ECO:0000313" key="4">
    <source>
        <dbReference type="EMBL" id="SON84002.1"/>
    </source>
</evidence>
<dbReference type="Pfam" id="PF13511">
    <property type="entry name" value="DUF4124"/>
    <property type="match status" value="1"/>
</dbReference>
<accession>A0AB38DWU2</accession>
<evidence type="ECO:0000313" key="5">
    <source>
        <dbReference type="EMBL" id="SON86094.1"/>
    </source>
</evidence>